<feature type="transmembrane region" description="Helical" evidence="6">
    <location>
        <begin position="69"/>
        <end position="90"/>
    </location>
</feature>
<feature type="transmembrane region" description="Helical" evidence="6">
    <location>
        <begin position="177"/>
        <end position="198"/>
    </location>
</feature>
<geneLocation type="plasmid" evidence="7 8">
    <name>pDSM1084</name>
</geneLocation>
<reference evidence="7 8" key="1">
    <citation type="submission" date="2019-03" db="EMBL/GenBank/DDBJ databases">
        <authorList>
            <person name="Sebastian G."/>
            <person name="Baumann P."/>
            <person name="Ruckert C."/>
            <person name="Kalinowski J."/>
            <person name="Nebel B."/>
            <person name="Takors R."/>
            <person name="Blombach B."/>
        </authorList>
    </citation>
    <scope>NUCLEOTIDE SEQUENCE [LARGE SCALE GENOMIC DNA]</scope>
    <source>
        <strain evidence="7 8">DSM 1084</strain>
        <plasmid evidence="7 8">pDSM1084</plasmid>
    </source>
</reference>
<feature type="transmembrane region" description="Helical" evidence="6">
    <location>
        <begin position="27"/>
        <end position="48"/>
    </location>
</feature>
<evidence type="ECO:0000256" key="3">
    <source>
        <dbReference type="ARBA" id="ARBA00022989"/>
    </source>
</evidence>
<dbReference type="Pfam" id="PF04610">
    <property type="entry name" value="TrbL"/>
    <property type="match status" value="1"/>
</dbReference>
<comment type="subcellular location">
    <subcellularLocation>
        <location evidence="1">Membrane</location>
        <topology evidence="1">Multi-pass membrane protein</topology>
    </subcellularLocation>
</comment>
<keyword evidence="3 6" id="KW-1133">Transmembrane helix</keyword>
<feature type="region of interest" description="Disordered" evidence="5">
    <location>
        <begin position="297"/>
        <end position="329"/>
    </location>
</feature>
<dbReference type="Proteomes" id="UP000293912">
    <property type="component" value="Plasmid pDSM1084"/>
</dbReference>
<keyword evidence="4 6" id="KW-0472">Membrane</keyword>
<organism evidence="7 8">
    <name type="scientific">Hydrogenophaga pseudoflava</name>
    <name type="common">Pseudomonas carboxydoflava</name>
    <dbReference type="NCBI Taxonomy" id="47421"/>
    <lineage>
        <taxon>Bacteria</taxon>
        <taxon>Pseudomonadati</taxon>
        <taxon>Pseudomonadota</taxon>
        <taxon>Betaproteobacteria</taxon>
        <taxon>Burkholderiales</taxon>
        <taxon>Comamonadaceae</taxon>
        <taxon>Hydrogenophaga</taxon>
    </lineage>
</organism>
<dbReference type="GO" id="GO:0030255">
    <property type="term" value="P:protein secretion by the type IV secretion system"/>
    <property type="evidence" value="ECO:0007669"/>
    <property type="project" value="InterPro"/>
</dbReference>
<feature type="compositionally biased region" description="Low complexity" evidence="5">
    <location>
        <begin position="318"/>
        <end position="329"/>
    </location>
</feature>
<evidence type="ECO:0000313" key="8">
    <source>
        <dbReference type="Proteomes" id="UP000293912"/>
    </source>
</evidence>
<evidence type="ECO:0000256" key="5">
    <source>
        <dbReference type="SAM" id="MobiDB-lite"/>
    </source>
</evidence>
<gene>
    <name evidence="7" type="primary">virB16</name>
    <name evidence="7" type="ORF">HPF_23345</name>
</gene>
<name>A0A4V1AC91_HYDPS</name>
<feature type="transmembrane region" description="Helical" evidence="6">
    <location>
        <begin position="204"/>
        <end position="230"/>
    </location>
</feature>
<feature type="transmembrane region" description="Helical" evidence="6">
    <location>
        <begin position="151"/>
        <end position="170"/>
    </location>
</feature>
<sequence>MPNAFATIADTITGTLVTSVTALSGNVAGALSGPALLGVTIYILWMGYLTIMGKVDSPVPTLVMKMVKIALVVFFAVGAGAYQSLVVPAIQGMESWLVGALSGVGATSIPDQVWQTTVALDRFLIDLGTLRAPPDVGVGAISVSLPDFEYMFFQLVVNVGHFIMVILAMVPYLIAKVTLGILLALGPLFIILIIWPATVRFFEAWVSAVVTAVLTFAILSAIIGFVLPIADQIMNTITPGSVGLWGIAAVLVPTYLILGWLAFTAGSVAGQLSGGGGTGNPLATLVGSGMHHLLRGSRGSRSANTGGQVSSRSGGTGAAQKGGAQSEAK</sequence>
<keyword evidence="2 6" id="KW-0812">Transmembrane</keyword>
<dbReference type="EMBL" id="CP037868">
    <property type="protein sequence ID" value="QBM30643.1"/>
    <property type="molecule type" value="Genomic_DNA"/>
</dbReference>
<evidence type="ECO:0000313" key="7">
    <source>
        <dbReference type="EMBL" id="QBM30643.1"/>
    </source>
</evidence>
<protein>
    <submittedName>
        <fullName evidence="7">Type IV secretion system protein VirB6</fullName>
    </submittedName>
</protein>
<dbReference type="GO" id="GO:0016020">
    <property type="term" value="C:membrane"/>
    <property type="evidence" value="ECO:0007669"/>
    <property type="project" value="UniProtKB-SubCell"/>
</dbReference>
<keyword evidence="7" id="KW-0614">Plasmid</keyword>
<dbReference type="AlphaFoldDB" id="A0A4V1AC91"/>
<dbReference type="InterPro" id="IPR007688">
    <property type="entry name" value="Conjugal_tfr_TrbL/VirB6"/>
</dbReference>
<keyword evidence="8" id="KW-1185">Reference proteome</keyword>
<dbReference type="RefSeq" id="WP_133158246.1">
    <property type="nucleotide sequence ID" value="NZ_CP037868.1"/>
</dbReference>
<feature type="transmembrane region" description="Helical" evidence="6">
    <location>
        <begin position="242"/>
        <end position="263"/>
    </location>
</feature>
<evidence type="ECO:0000256" key="6">
    <source>
        <dbReference type="SAM" id="Phobius"/>
    </source>
</evidence>
<evidence type="ECO:0000256" key="2">
    <source>
        <dbReference type="ARBA" id="ARBA00022692"/>
    </source>
</evidence>
<feature type="compositionally biased region" description="Polar residues" evidence="5">
    <location>
        <begin position="299"/>
        <end position="313"/>
    </location>
</feature>
<accession>A0A4V1AC91</accession>
<evidence type="ECO:0000256" key="4">
    <source>
        <dbReference type="ARBA" id="ARBA00023136"/>
    </source>
</evidence>
<evidence type="ECO:0000256" key="1">
    <source>
        <dbReference type="ARBA" id="ARBA00004141"/>
    </source>
</evidence>
<proteinExistence type="predicted"/>
<dbReference type="KEGG" id="hpse:HPF_23345"/>